<dbReference type="KEGG" id="ahb:bsdtb5_31280"/>
<dbReference type="Proteomes" id="UP000595897">
    <property type="component" value="Chromosome"/>
</dbReference>
<name>A0A7R7IDL2_9FIRM</name>
<reference evidence="1 2" key="1">
    <citation type="submission" date="2020-11" db="EMBL/GenBank/DDBJ databases">
        <title>Draft genome sequencing of a Lachnospiraceae strain isolated from anoxic soil subjected to BSD treatment.</title>
        <authorList>
            <person name="Uek A."/>
            <person name="Tonouchi A."/>
        </authorList>
    </citation>
    <scope>NUCLEOTIDE SEQUENCE [LARGE SCALE GENOMIC DNA]</scope>
    <source>
        <strain evidence="1 2">TB5</strain>
    </source>
</reference>
<dbReference type="EMBL" id="AP024169">
    <property type="protein sequence ID" value="BCN31833.1"/>
    <property type="molecule type" value="Genomic_DNA"/>
</dbReference>
<dbReference type="RefSeq" id="WP_271712924.1">
    <property type="nucleotide sequence ID" value="NZ_AP024169.1"/>
</dbReference>
<proteinExistence type="predicted"/>
<protein>
    <recommendedName>
        <fullName evidence="3">DUF3791 domain-containing protein</fullName>
    </recommendedName>
</protein>
<accession>A0A7R7IDL2</accession>
<keyword evidence="2" id="KW-1185">Reference proteome</keyword>
<organism evidence="1 2">
    <name type="scientific">Anaeromicropila herbilytica</name>
    <dbReference type="NCBI Taxonomy" id="2785025"/>
    <lineage>
        <taxon>Bacteria</taxon>
        <taxon>Bacillati</taxon>
        <taxon>Bacillota</taxon>
        <taxon>Clostridia</taxon>
        <taxon>Lachnospirales</taxon>
        <taxon>Lachnospiraceae</taxon>
        <taxon>Anaeromicropila</taxon>
    </lineage>
</organism>
<evidence type="ECO:0008006" key="3">
    <source>
        <dbReference type="Google" id="ProtNLM"/>
    </source>
</evidence>
<gene>
    <name evidence="1" type="ORF">bsdtb5_31280</name>
</gene>
<evidence type="ECO:0000313" key="1">
    <source>
        <dbReference type="EMBL" id="BCN31833.1"/>
    </source>
</evidence>
<dbReference type="AlphaFoldDB" id="A0A7R7IDL2"/>
<evidence type="ECO:0000313" key="2">
    <source>
        <dbReference type="Proteomes" id="UP000595897"/>
    </source>
</evidence>
<sequence length="75" mass="8853">MEANKVLLQKKYSRIIGQLAKEANISELEAMKLFYESNTYQLISEGVSDMHCYSDLYLVDEIMLEYRLKEDIGYY</sequence>